<dbReference type="EMBL" id="JAUIZM010000005">
    <property type="protein sequence ID" value="KAK1386126.1"/>
    <property type="molecule type" value="Genomic_DNA"/>
</dbReference>
<dbReference type="Proteomes" id="UP001237642">
    <property type="component" value="Unassembled WGS sequence"/>
</dbReference>
<evidence type="ECO:0000313" key="6">
    <source>
        <dbReference type="EMBL" id="KAK1386126.1"/>
    </source>
</evidence>
<evidence type="ECO:0000256" key="2">
    <source>
        <dbReference type="ARBA" id="ARBA00023015"/>
    </source>
</evidence>
<keyword evidence="7" id="KW-1185">Reference proteome</keyword>
<dbReference type="SUPFAM" id="SSF101936">
    <property type="entry name" value="DNA-binding pseudobarrel domain"/>
    <property type="match status" value="1"/>
</dbReference>
<keyword evidence="5" id="KW-0539">Nucleus</keyword>
<keyword evidence="4" id="KW-0804">Transcription</keyword>
<dbReference type="AlphaFoldDB" id="A0AAD8IJN4"/>
<evidence type="ECO:0000256" key="3">
    <source>
        <dbReference type="ARBA" id="ARBA00023125"/>
    </source>
</evidence>
<proteinExistence type="predicted"/>
<keyword evidence="3" id="KW-0238">DNA-binding</keyword>
<evidence type="ECO:0000256" key="1">
    <source>
        <dbReference type="ARBA" id="ARBA00004123"/>
    </source>
</evidence>
<comment type="subcellular location">
    <subcellularLocation>
        <location evidence="1">Nucleus</location>
    </subcellularLocation>
</comment>
<evidence type="ECO:0000256" key="4">
    <source>
        <dbReference type="ARBA" id="ARBA00023163"/>
    </source>
</evidence>
<evidence type="ECO:0000256" key="5">
    <source>
        <dbReference type="ARBA" id="ARBA00023242"/>
    </source>
</evidence>
<sequence length="382" mass="45768">MTRRSRDEEYYIGDRPLLSSFLSANNDEHCYGSFRVPQSFLDEFFEHLTSRVIVKCDRFVWEAKFDKDSKKIYGLRRFMRFYQIKLYNLVQFDYYGDCLFLVKIFKNTAVECDYRKQDPEEFFRNEDLNSWRKEHYITDCLSLEYEKCHAVWSLNAFENHVGYININIRDVDIDQKHEKLVVPKWIKDIYGTKLKNINALEIGGKRVFIFYNYTGGYLTNLERMMDYFKLRQRETIIFTMNNSSVLSGRIFQPDGKEIDYGCRFLETSDDEFSIWFWNVKWNSESEMQLEQIHDNGEEDAMDDEHMDDMMMEFSVCLTLSNVNMSSHGVYIPRNVTPDNREWQAGEEKKENIVQGHQFKHFSICTICNNRKWNVGEQQTSKN</sequence>
<dbReference type="GO" id="GO:0003677">
    <property type="term" value="F:DNA binding"/>
    <property type="evidence" value="ECO:0007669"/>
    <property type="project" value="UniProtKB-KW"/>
</dbReference>
<dbReference type="Gene3D" id="2.40.330.10">
    <property type="entry name" value="DNA-binding pseudobarrel domain"/>
    <property type="match status" value="1"/>
</dbReference>
<name>A0AAD8IJN4_9APIA</name>
<comment type="caution">
    <text evidence="6">The sequence shown here is derived from an EMBL/GenBank/DDBJ whole genome shotgun (WGS) entry which is preliminary data.</text>
</comment>
<keyword evidence="2" id="KW-0805">Transcription regulation</keyword>
<reference evidence="6" key="2">
    <citation type="submission" date="2023-05" db="EMBL/GenBank/DDBJ databases">
        <authorList>
            <person name="Schelkunov M.I."/>
        </authorList>
    </citation>
    <scope>NUCLEOTIDE SEQUENCE</scope>
    <source>
        <strain evidence="6">Hsosn_3</strain>
        <tissue evidence="6">Leaf</tissue>
    </source>
</reference>
<reference evidence="6" key="1">
    <citation type="submission" date="2023-02" db="EMBL/GenBank/DDBJ databases">
        <title>Genome of toxic invasive species Heracleum sosnowskyi carries increased number of genes despite the absence of recent whole-genome duplications.</title>
        <authorList>
            <person name="Schelkunov M."/>
            <person name="Shtratnikova V."/>
            <person name="Makarenko M."/>
            <person name="Klepikova A."/>
            <person name="Omelchenko D."/>
            <person name="Novikova G."/>
            <person name="Obukhova E."/>
            <person name="Bogdanov V."/>
            <person name="Penin A."/>
            <person name="Logacheva M."/>
        </authorList>
    </citation>
    <scope>NUCLEOTIDE SEQUENCE</scope>
    <source>
        <strain evidence="6">Hsosn_3</strain>
        <tissue evidence="6">Leaf</tissue>
    </source>
</reference>
<dbReference type="GO" id="GO:0005634">
    <property type="term" value="C:nucleus"/>
    <property type="evidence" value="ECO:0007669"/>
    <property type="project" value="UniProtKB-SubCell"/>
</dbReference>
<evidence type="ECO:0000313" key="7">
    <source>
        <dbReference type="Proteomes" id="UP001237642"/>
    </source>
</evidence>
<dbReference type="InterPro" id="IPR015300">
    <property type="entry name" value="DNA-bd_pseudobarrel_sf"/>
</dbReference>
<gene>
    <name evidence="6" type="ORF">POM88_023861</name>
</gene>
<accession>A0AAD8IJN4</accession>
<organism evidence="6 7">
    <name type="scientific">Heracleum sosnowskyi</name>
    <dbReference type="NCBI Taxonomy" id="360622"/>
    <lineage>
        <taxon>Eukaryota</taxon>
        <taxon>Viridiplantae</taxon>
        <taxon>Streptophyta</taxon>
        <taxon>Embryophyta</taxon>
        <taxon>Tracheophyta</taxon>
        <taxon>Spermatophyta</taxon>
        <taxon>Magnoliopsida</taxon>
        <taxon>eudicotyledons</taxon>
        <taxon>Gunneridae</taxon>
        <taxon>Pentapetalae</taxon>
        <taxon>asterids</taxon>
        <taxon>campanulids</taxon>
        <taxon>Apiales</taxon>
        <taxon>Apiaceae</taxon>
        <taxon>Apioideae</taxon>
        <taxon>apioid superclade</taxon>
        <taxon>Tordylieae</taxon>
        <taxon>Tordyliinae</taxon>
        <taxon>Heracleum</taxon>
    </lineage>
</organism>
<protein>
    <submittedName>
        <fullName evidence="6">Uncharacterized protein</fullName>
    </submittedName>
</protein>